<evidence type="ECO:0000259" key="5">
    <source>
        <dbReference type="PROSITE" id="PS50931"/>
    </source>
</evidence>
<evidence type="ECO:0000313" key="6">
    <source>
        <dbReference type="EMBL" id="UOD28502.1"/>
    </source>
</evidence>
<dbReference type="InterPro" id="IPR005119">
    <property type="entry name" value="LysR_subst-bd"/>
</dbReference>
<keyword evidence="2" id="KW-0805">Transcription regulation</keyword>
<dbReference type="PANTHER" id="PTHR30579:SF2">
    <property type="entry name" value="HTH-TYPE TRANSCRIPTIONAL REGULATOR ARGP"/>
    <property type="match status" value="1"/>
</dbReference>
<dbReference type="Pfam" id="PF00126">
    <property type="entry name" value="HTH_1"/>
    <property type="match status" value="1"/>
</dbReference>
<keyword evidence="7" id="KW-1185">Reference proteome</keyword>
<keyword evidence="3" id="KW-0238">DNA-binding</keyword>
<dbReference type="SUPFAM" id="SSF53850">
    <property type="entry name" value="Periplasmic binding protein-like II"/>
    <property type="match status" value="1"/>
</dbReference>
<dbReference type="PROSITE" id="PS50931">
    <property type="entry name" value="HTH_LYSR"/>
    <property type="match status" value="1"/>
</dbReference>
<dbReference type="SUPFAM" id="SSF46785">
    <property type="entry name" value="Winged helix' DNA-binding domain"/>
    <property type="match status" value="1"/>
</dbReference>
<dbReference type="PRINTS" id="PR00039">
    <property type="entry name" value="HTHLYSR"/>
</dbReference>
<dbReference type="InterPro" id="IPR000847">
    <property type="entry name" value="LysR_HTH_N"/>
</dbReference>
<dbReference type="EMBL" id="CP063361">
    <property type="protein sequence ID" value="UOD28502.1"/>
    <property type="molecule type" value="Genomic_DNA"/>
</dbReference>
<evidence type="ECO:0000256" key="2">
    <source>
        <dbReference type="ARBA" id="ARBA00023015"/>
    </source>
</evidence>
<evidence type="ECO:0000256" key="1">
    <source>
        <dbReference type="ARBA" id="ARBA00009437"/>
    </source>
</evidence>
<organism evidence="6 7">
    <name type="scientific">Massilia violaceinigra</name>
    <dbReference type="NCBI Taxonomy" id="2045208"/>
    <lineage>
        <taxon>Bacteria</taxon>
        <taxon>Pseudomonadati</taxon>
        <taxon>Pseudomonadota</taxon>
        <taxon>Betaproteobacteria</taxon>
        <taxon>Burkholderiales</taxon>
        <taxon>Oxalobacteraceae</taxon>
        <taxon>Telluria group</taxon>
        <taxon>Massilia</taxon>
    </lineage>
</organism>
<evidence type="ECO:0000313" key="7">
    <source>
        <dbReference type="Proteomes" id="UP000831532"/>
    </source>
</evidence>
<dbReference type="Gene3D" id="3.40.190.290">
    <property type="match status" value="1"/>
</dbReference>
<accession>A0ABY4A168</accession>
<dbReference type="InterPro" id="IPR017685">
    <property type="entry name" value="ArgP"/>
</dbReference>
<dbReference type="RefSeq" id="WP_243489656.1">
    <property type="nucleotide sequence ID" value="NZ_CP063361.1"/>
</dbReference>
<evidence type="ECO:0000256" key="4">
    <source>
        <dbReference type="ARBA" id="ARBA00023163"/>
    </source>
</evidence>
<dbReference type="NCBIfam" id="TIGR03298">
    <property type="entry name" value="argP"/>
    <property type="match status" value="1"/>
</dbReference>
<dbReference type="Proteomes" id="UP000831532">
    <property type="component" value="Chromosome"/>
</dbReference>
<keyword evidence="4" id="KW-0804">Transcription</keyword>
<dbReference type="Pfam" id="PF03466">
    <property type="entry name" value="LysR_substrate"/>
    <property type="match status" value="1"/>
</dbReference>
<dbReference type="NCBIfam" id="NF009888">
    <property type="entry name" value="PRK13348.1"/>
    <property type="match status" value="1"/>
</dbReference>
<evidence type="ECO:0000256" key="3">
    <source>
        <dbReference type="ARBA" id="ARBA00023125"/>
    </source>
</evidence>
<dbReference type="NCBIfam" id="NF002964">
    <property type="entry name" value="PRK03635.1"/>
    <property type="match status" value="1"/>
</dbReference>
<name>A0ABY4A168_9BURK</name>
<feature type="domain" description="HTH lysR-type" evidence="5">
    <location>
        <begin position="2"/>
        <end position="58"/>
    </location>
</feature>
<comment type="similarity">
    <text evidence="1">Belongs to the LysR transcriptional regulatory family.</text>
</comment>
<dbReference type="PANTHER" id="PTHR30579">
    <property type="entry name" value="TRANSCRIPTIONAL REGULATOR"/>
    <property type="match status" value="1"/>
</dbReference>
<gene>
    <name evidence="6" type="ORF">INH39_24050</name>
</gene>
<dbReference type="InterPro" id="IPR036388">
    <property type="entry name" value="WH-like_DNA-bd_sf"/>
</dbReference>
<reference evidence="6 7" key="1">
    <citation type="submission" date="2020-10" db="EMBL/GenBank/DDBJ databases">
        <title>Genome analysis of Massilia species.</title>
        <authorList>
            <person name="Jung D.-H."/>
        </authorList>
    </citation>
    <scope>NUCLEOTIDE SEQUENCE [LARGE SCALE GENOMIC DNA]</scope>
    <source>
        <strain evidence="7">sipir</strain>
    </source>
</reference>
<sequence length="297" mass="32595">MLDTRKGEALLAVIDSGSFEQAAALLHLTPSAVSQRISALESELGMPLLVRGKPCRATHAGQRLVQYLRRSRLLEAEFLAESSDSDAHPLSIALAVNNDTLATWLLPGLASFLIEEQILLDIALDDQDHTYTLLSQGAALAGVSSEAQPMRGCTVEQLGAMRYRLLATPAFAARWFPDGLQREAARRAPVMVFDRKDALQAAFLLRELGLPAGSYPCHYIPSSDAFTHAVRLGLGYGMVPEQQFRDDIDRSALVDLAPGKPTDVMLYWHAWRVQSPKLERLSARLIEVTRAALRQPG</sequence>
<dbReference type="Gene3D" id="1.10.10.10">
    <property type="entry name" value="Winged helix-like DNA-binding domain superfamily/Winged helix DNA-binding domain"/>
    <property type="match status" value="1"/>
</dbReference>
<dbReference type="InterPro" id="IPR036390">
    <property type="entry name" value="WH_DNA-bd_sf"/>
</dbReference>
<protein>
    <submittedName>
        <fullName evidence="6">LysR family transcriptional regulator ArgP</fullName>
    </submittedName>
</protein>
<dbReference type="InterPro" id="IPR050176">
    <property type="entry name" value="LTTR"/>
</dbReference>
<proteinExistence type="inferred from homology"/>